<keyword evidence="4" id="KW-0862">Zinc</keyword>
<dbReference type="PANTHER" id="PTHR34858:SF1">
    <property type="entry name" value="CYSO-CYSTEINE PEPTIDASE"/>
    <property type="match status" value="1"/>
</dbReference>
<dbReference type="CDD" id="cd08070">
    <property type="entry name" value="MPN_like"/>
    <property type="match status" value="1"/>
</dbReference>
<dbReference type="AlphaFoldDB" id="A0A6I4IWZ1"/>
<keyword evidence="8" id="KW-1185">Reference proteome</keyword>
<dbReference type="GO" id="GO:0008270">
    <property type="term" value="F:zinc ion binding"/>
    <property type="evidence" value="ECO:0007669"/>
    <property type="project" value="TreeGrafter"/>
</dbReference>
<dbReference type="SUPFAM" id="SSF102712">
    <property type="entry name" value="JAB1/MPN domain"/>
    <property type="match status" value="1"/>
</dbReference>
<evidence type="ECO:0000256" key="5">
    <source>
        <dbReference type="ARBA" id="ARBA00023049"/>
    </source>
</evidence>
<accession>A0A6I4IWZ1</accession>
<evidence type="ECO:0000256" key="3">
    <source>
        <dbReference type="ARBA" id="ARBA00022801"/>
    </source>
</evidence>
<sequence>MRVGISRTVLDAIRSHAAAEAPREACGLLLGSVDLIDGVMAAVNVADDPVRHFEIDPAALFAAIRAERTGGPKLAGYYHSHPGGRAAPSDTDEAMAARDGKLWLIVAGDAVTAWIAGEGGFERVALSAS</sequence>
<organism evidence="7 8">
    <name type="scientific">Sphingomonas horti</name>
    <dbReference type="NCBI Taxonomy" id="2682842"/>
    <lineage>
        <taxon>Bacteria</taxon>
        <taxon>Pseudomonadati</taxon>
        <taxon>Pseudomonadota</taxon>
        <taxon>Alphaproteobacteria</taxon>
        <taxon>Sphingomonadales</taxon>
        <taxon>Sphingomonadaceae</taxon>
        <taxon>Sphingomonas</taxon>
    </lineage>
</organism>
<dbReference type="SMART" id="SM00232">
    <property type="entry name" value="JAB_MPN"/>
    <property type="match status" value="1"/>
</dbReference>
<keyword evidence="3" id="KW-0378">Hydrolase</keyword>
<keyword evidence="2" id="KW-0479">Metal-binding</keyword>
<protein>
    <submittedName>
        <fullName evidence="7">Peptidase</fullName>
    </submittedName>
</protein>
<comment type="caution">
    <text evidence="7">The sequence shown here is derived from an EMBL/GenBank/DDBJ whole genome shotgun (WGS) entry which is preliminary data.</text>
</comment>
<dbReference type="InterPro" id="IPR051929">
    <property type="entry name" value="VirAsm_ModProt"/>
</dbReference>
<dbReference type="InterPro" id="IPR037518">
    <property type="entry name" value="MPN"/>
</dbReference>
<keyword evidence="1" id="KW-0645">Protease</keyword>
<evidence type="ECO:0000259" key="6">
    <source>
        <dbReference type="PROSITE" id="PS50249"/>
    </source>
</evidence>
<dbReference type="RefSeq" id="WP_157025207.1">
    <property type="nucleotide sequence ID" value="NZ_WQMS01000001.1"/>
</dbReference>
<dbReference type="Gene3D" id="3.40.140.10">
    <property type="entry name" value="Cytidine Deaminase, domain 2"/>
    <property type="match status" value="1"/>
</dbReference>
<name>A0A6I4IWZ1_9SPHN</name>
<dbReference type="EMBL" id="WQMS01000001">
    <property type="protein sequence ID" value="MVO76553.1"/>
    <property type="molecule type" value="Genomic_DNA"/>
</dbReference>
<evidence type="ECO:0000256" key="4">
    <source>
        <dbReference type="ARBA" id="ARBA00022833"/>
    </source>
</evidence>
<feature type="domain" description="MPN" evidence="6">
    <location>
        <begin position="3"/>
        <end position="129"/>
    </location>
</feature>
<keyword evidence="5" id="KW-0482">Metalloprotease</keyword>
<evidence type="ECO:0000256" key="2">
    <source>
        <dbReference type="ARBA" id="ARBA00022723"/>
    </source>
</evidence>
<evidence type="ECO:0000256" key="1">
    <source>
        <dbReference type="ARBA" id="ARBA00022670"/>
    </source>
</evidence>
<dbReference type="PROSITE" id="PS50249">
    <property type="entry name" value="MPN"/>
    <property type="match status" value="1"/>
</dbReference>
<dbReference type="PANTHER" id="PTHR34858">
    <property type="entry name" value="CYSO-CYSTEINE PEPTIDASE"/>
    <property type="match status" value="1"/>
</dbReference>
<reference evidence="7 8" key="1">
    <citation type="submission" date="2019-12" db="EMBL/GenBank/DDBJ databases">
        <authorList>
            <person name="Huq M.A."/>
        </authorList>
    </citation>
    <scope>NUCLEOTIDE SEQUENCE [LARGE SCALE GENOMIC DNA]</scope>
    <source>
        <strain evidence="7 8">MAH-20</strain>
    </source>
</reference>
<dbReference type="InterPro" id="IPR000555">
    <property type="entry name" value="JAMM/MPN+_dom"/>
</dbReference>
<dbReference type="GO" id="GO:0008235">
    <property type="term" value="F:metalloexopeptidase activity"/>
    <property type="evidence" value="ECO:0007669"/>
    <property type="project" value="TreeGrafter"/>
</dbReference>
<dbReference type="GO" id="GO:0006508">
    <property type="term" value="P:proteolysis"/>
    <property type="evidence" value="ECO:0007669"/>
    <property type="project" value="UniProtKB-KW"/>
</dbReference>
<dbReference type="Proteomes" id="UP000441389">
    <property type="component" value="Unassembled WGS sequence"/>
</dbReference>
<evidence type="ECO:0000313" key="8">
    <source>
        <dbReference type="Proteomes" id="UP000441389"/>
    </source>
</evidence>
<dbReference type="Pfam" id="PF14464">
    <property type="entry name" value="Prok-JAB"/>
    <property type="match status" value="1"/>
</dbReference>
<dbReference type="InterPro" id="IPR028090">
    <property type="entry name" value="JAB_dom_prok"/>
</dbReference>
<gene>
    <name evidence="7" type="ORF">GON01_01180</name>
</gene>
<proteinExistence type="predicted"/>
<evidence type="ECO:0000313" key="7">
    <source>
        <dbReference type="EMBL" id="MVO76553.1"/>
    </source>
</evidence>